<sequence>MKVGLETAASAAAGIAAPTEPKITVDKTRFLMFILITPLQFIGISLTIITDNLYL</sequence>
<dbReference type="AlphaFoldDB" id="A0AAU7VH27"/>
<keyword evidence="1" id="KW-0472">Membrane</keyword>
<name>A0AAU7VH27_9STAP</name>
<gene>
    <name evidence="2" type="ORF">KYI10_12825</name>
</gene>
<keyword evidence="1" id="KW-0812">Transmembrane</keyword>
<protein>
    <submittedName>
        <fullName evidence="2">Uncharacterized protein</fullName>
    </submittedName>
</protein>
<dbReference type="EMBL" id="CP079958">
    <property type="protein sequence ID" value="XBW67600.1"/>
    <property type="molecule type" value="Genomic_DNA"/>
</dbReference>
<keyword evidence="2" id="KW-0614">Plasmid</keyword>
<feature type="transmembrane region" description="Helical" evidence="1">
    <location>
        <begin position="30"/>
        <end position="49"/>
    </location>
</feature>
<accession>A0AAU7VH27</accession>
<keyword evidence="1" id="KW-1133">Transmembrane helix</keyword>
<evidence type="ECO:0000256" key="1">
    <source>
        <dbReference type="SAM" id="Phobius"/>
    </source>
</evidence>
<organism evidence="2">
    <name type="scientific">Macrococcus psychrotolerans</name>
    <dbReference type="NCBI Taxonomy" id="3039389"/>
    <lineage>
        <taxon>Bacteria</taxon>
        <taxon>Bacillati</taxon>
        <taxon>Bacillota</taxon>
        <taxon>Bacilli</taxon>
        <taxon>Bacillales</taxon>
        <taxon>Staphylococcaceae</taxon>
        <taxon>Macrococcus</taxon>
    </lineage>
</organism>
<reference evidence="2" key="1">
    <citation type="submission" date="2021-07" db="EMBL/GenBank/DDBJ databases">
        <title>Prevalence and characterization of methicillin-resistant Macrococcus spp. in food producing animals and meat in Switzerland in 2019.</title>
        <authorList>
            <person name="Keller J.E."/>
            <person name="Schwendener S."/>
            <person name="Neuenschwander J."/>
            <person name="Overesch G."/>
            <person name="Perreten V."/>
        </authorList>
    </citation>
    <scope>NUCLEOTIDE SEQUENCE</scope>
    <source>
        <strain evidence="2">19Msa1099</strain>
        <plasmid evidence="2">p19Msa1099-2</plasmid>
    </source>
</reference>
<evidence type="ECO:0000313" key="2">
    <source>
        <dbReference type="EMBL" id="XBW67600.1"/>
    </source>
</evidence>
<geneLocation type="plasmid" evidence="2">
    <name>p19Msa1099-2</name>
</geneLocation>
<proteinExistence type="predicted"/>